<proteinExistence type="predicted"/>
<dbReference type="Gene3D" id="3.30.559.10">
    <property type="entry name" value="Chloramphenicol acetyltransferase-like domain"/>
    <property type="match status" value="1"/>
</dbReference>
<evidence type="ECO:0000313" key="4">
    <source>
        <dbReference type="Proteomes" id="UP000578531"/>
    </source>
</evidence>
<comment type="caution">
    <text evidence="3">The sequence shown here is derived from an EMBL/GenBank/DDBJ whole genome shotgun (WGS) entry which is preliminary data.</text>
</comment>
<dbReference type="GO" id="GO:0016874">
    <property type="term" value="F:ligase activity"/>
    <property type="evidence" value="ECO:0007669"/>
    <property type="project" value="UniProtKB-KW"/>
</dbReference>
<evidence type="ECO:0000313" key="3">
    <source>
        <dbReference type="EMBL" id="KAF6237107.1"/>
    </source>
</evidence>
<evidence type="ECO:0000256" key="1">
    <source>
        <dbReference type="ARBA" id="ARBA00022598"/>
    </source>
</evidence>
<dbReference type="SUPFAM" id="SSF52777">
    <property type="entry name" value="CoA-dependent acyltransferases"/>
    <property type="match status" value="1"/>
</dbReference>
<reference evidence="3 4" key="1">
    <citation type="journal article" date="2020" name="Genomics">
        <title>Complete, high-quality genomes from long-read metagenomic sequencing of two wolf lichen thalli reveals enigmatic genome architecture.</title>
        <authorList>
            <person name="McKenzie S.K."/>
            <person name="Walston R.F."/>
            <person name="Allen J.L."/>
        </authorList>
    </citation>
    <scope>NUCLEOTIDE SEQUENCE [LARGE SCALE GENOMIC DNA]</scope>
    <source>
        <strain evidence="3">WasteWater2</strain>
    </source>
</reference>
<dbReference type="GO" id="GO:0005737">
    <property type="term" value="C:cytoplasm"/>
    <property type="evidence" value="ECO:0007669"/>
    <property type="project" value="TreeGrafter"/>
</dbReference>
<feature type="domain" description="Condensation" evidence="2">
    <location>
        <begin position="36"/>
        <end position="213"/>
    </location>
</feature>
<organism evidence="3 4">
    <name type="scientific">Letharia columbiana</name>
    <dbReference type="NCBI Taxonomy" id="112416"/>
    <lineage>
        <taxon>Eukaryota</taxon>
        <taxon>Fungi</taxon>
        <taxon>Dikarya</taxon>
        <taxon>Ascomycota</taxon>
        <taxon>Pezizomycotina</taxon>
        <taxon>Lecanoromycetes</taxon>
        <taxon>OSLEUM clade</taxon>
        <taxon>Lecanoromycetidae</taxon>
        <taxon>Lecanorales</taxon>
        <taxon>Lecanorineae</taxon>
        <taxon>Parmeliaceae</taxon>
        <taxon>Letharia</taxon>
    </lineage>
</organism>
<dbReference type="GO" id="GO:0043041">
    <property type="term" value="P:amino acid activation for nonribosomal peptide biosynthetic process"/>
    <property type="evidence" value="ECO:0007669"/>
    <property type="project" value="TreeGrafter"/>
</dbReference>
<dbReference type="InterPro" id="IPR001242">
    <property type="entry name" value="Condensation_dom"/>
</dbReference>
<dbReference type="AlphaFoldDB" id="A0A8H6FYJ5"/>
<dbReference type="RefSeq" id="XP_037166435.1">
    <property type="nucleotide sequence ID" value="XM_037306497.1"/>
</dbReference>
<evidence type="ECO:0000259" key="2">
    <source>
        <dbReference type="Pfam" id="PF00668"/>
    </source>
</evidence>
<dbReference type="Pfam" id="PF00668">
    <property type="entry name" value="Condensation"/>
    <property type="match status" value="1"/>
</dbReference>
<dbReference type="GeneID" id="59286239"/>
<sequence length="271" mass="30730">MDAGSPTTTNSRNEDTDKMIRACAEACGVGRQIIEKICPASEEQEHYMEHHISTGSSYMMQMVLHYEGDLNQNFLLRVLSAMRFKNHVLRTRLVKHEGHVYQVVLRDPIVFQQTGVDLHGFLAQNSRTRMDYGTPLSRYAFVREPHGEAFFVWTVHCSAVDAWTLRLIFDDLQIACSDLLAYSKLPPRPPYGKYAIWLASRVYEVGLTFWLTHHTTFDNLVHKFPVLGPGGIPSASTMKTKKLLHLPKLENSRFNLPTMGPKPSLTSGLVV</sequence>
<dbReference type="OrthoDB" id="416786at2759"/>
<dbReference type="PANTHER" id="PTHR45527:SF16">
    <property type="entry name" value="NONRIBOSOMAL PEPTIDE SYNTHASE ATNA-RELATED"/>
    <property type="match status" value="1"/>
</dbReference>
<protein>
    <recommendedName>
        <fullName evidence="2">Condensation domain-containing protein</fullName>
    </recommendedName>
</protein>
<keyword evidence="4" id="KW-1185">Reference proteome</keyword>
<dbReference type="InterPro" id="IPR023213">
    <property type="entry name" value="CAT-like_dom_sf"/>
</dbReference>
<dbReference type="PANTHER" id="PTHR45527">
    <property type="entry name" value="NONRIBOSOMAL PEPTIDE SYNTHETASE"/>
    <property type="match status" value="1"/>
</dbReference>
<dbReference type="GO" id="GO:0031177">
    <property type="term" value="F:phosphopantetheine binding"/>
    <property type="evidence" value="ECO:0007669"/>
    <property type="project" value="TreeGrafter"/>
</dbReference>
<gene>
    <name evidence="3" type="ORF">HO173_004575</name>
</gene>
<accession>A0A8H6FYJ5</accession>
<dbReference type="GO" id="GO:0044550">
    <property type="term" value="P:secondary metabolite biosynthetic process"/>
    <property type="evidence" value="ECO:0007669"/>
    <property type="project" value="TreeGrafter"/>
</dbReference>
<dbReference type="Proteomes" id="UP000578531">
    <property type="component" value="Unassembled WGS sequence"/>
</dbReference>
<dbReference type="EMBL" id="JACCJC010000015">
    <property type="protein sequence ID" value="KAF6237107.1"/>
    <property type="molecule type" value="Genomic_DNA"/>
</dbReference>
<name>A0A8H6FYJ5_9LECA</name>
<keyword evidence="1" id="KW-0436">Ligase</keyword>